<dbReference type="CDD" id="cd06222">
    <property type="entry name" value="RNase_H_like"/>
    <property type="match status" value="1"/>
</dbReference>
<keyword evidence="3" id="KW-1185">Reference proteome</keyword>
<organism evidence="2 3">
    <name type="scientific">Hibiscus syriacus</name>
    <name type="common">Rose of Sharon</name>
    <dbReference type="NCBI Taxonomy" id="106335"/>
    <lineage>
        <taxon>Eukaryota</taxon>
        <taxon>Viridiplantae</taxon>
        <taxon>Streptophyta</taxon>
        <taxon>Embryophyta</taxon>
        <taxon>Tracheophyta</taxon>
        <taxon>Spermatophyta</taxon>
        <taxon>Magnoliopsida</taxon>
        <taxon>eudicotyledons</taxon>
        <taxon>Gunneridae</taxon>
        <taxon>Pentapetalae</taxon>
        <taxon>rosids</taxon>
        <taxon>malvids</taxon>
        <taxon>Malvales</taxon>
        <taxon>Malvaceae</taxon>
        <taxon>Malvoideae</taxon>
        <taxon>Hibiscus</taxon>
    </lineage>
</organism>
<dbReference type="PANTHER" id="PTHR47723">
    <property type="entry name" value="OS05G0353850 PROTEIN"/>
    <property type="match status" value="1"/>
</dbReference>
<gene>
    <name evidence="2" type="ORF">F3Y22_tig00110840pilonHSYRG00107</name>
</gene>
<name>A0A6A2ZM11_HIBSY</name>
<dbReference type="Proteomes" id="UP000436088">
    <property type="component" value="Unassembled WGS sequence"/>
</dbReference>
<dbReference type="InterPro" id="IPR002156">
    <property type="entry name" value="RNaseH_domain"/>
</dbReference>
<evidence type="ECO:0000313" key="3">
    <source>
        <dbReference type="Proteomes" id="UP000436088"/>
    </source>
</evidence>
<dbReference type="GO" id="GO:0004523">
    <property type="term" value="F:RNA-DNA hybrid ribonuclease activity"/>
    <property type="evidence" value="ECO:0007669"/>
    <property type="project" value="InterPro"/>
</dbReference>
<dbReference type="AlphaFoldDB" id="A0A6A2ZM11"/>
<dbReference type="SUPFAM" id="SSF53098">
    <property type="entry name" value="Ribonuclease H-like"/>
    <property type="match status" value="1"/>
</dbReference>
<dbReference type="GO" id="GO:0003676">
    <property type="term" value="F:nucleic acid binding"/>
    <property type="evidence" value="ECO:0007669"/>
    <property type="project" value="InterPro"/>
</dbReference>
<evidence type="ECO:0000259" key="1">
    <source>
        <dbReference type="Pfam" id="PF13456"/>
    </source>
</evidence>
<dbReference type="InterPro" id="IPR053151">
    <property type="entry name" value="RNase_H-like"/>
</dbReference>
<dbReference type="Gene3D" id="3.30.420.10">
    <property type="entry name" value="Ribonuclease H-like superfamily/Ribonuclease H"/>
    <property type="match status" value="1"/>
</dbReference>
<feature type="domain" description="RNase H type-1" evidence="1">
    <location>
        <begin position="8"/>
        <end position="128"/>
    </location>
</feature>
<comment type="caution">
    <text evidence="2">The sequence shown here is derived from an EMBL/GenBank/DDBJ whole genome shotgun (WGS) entry which is preliminary data.</text>
</comment>
<dbReference type="EMBL" id="VEPZ02001136">
    <property type="protein sequence ID" value="KAE8692339.1"/>
    <property type="molecule type" value="Genomic_DNA"/>
</dbReference>
<sequence>MEGSVKLNTNGASKGNPGVAGIGGLLRSASGECIIGFAAHLGICTSVAAELYAIRIGLSIAWKYGYCNAVCEVDAQVVLHLLESGNASTHPLGVITDDIRILKARNWNLTFQYTFREGNFCADSLSKMGCDLDEDLAVFSSPPVEVAPSLAAIQGVFHSPEALLWFSA</sequence>
<accession>A0A6A2ZM11</accession>
<dbReference type="InterPro" id="IPR044730">
    <property type="entry name" value="RNase_H-like_dom_plant"/>
</dbReference>
<reference evidence="2" key="1">
    <citation type="submission" date="2019-09" db="EMBL/GenBank/DDBJ databases">
        <title>Draft genome information of white flower Hibiscus syriacus.</title>
        <authorList>
            <person name="Kim Y.-M."/>
        </authorList>
    </citation>
    <scope>NUCLEOTIDE SEQUENCE [LARGE SCALE GENOMIC DNA]</scope>
    <source>
        <strain evidence="2">YM2019G1</strain>
    </source>
</reference>
<dbReference type="PANTHER" id="PTHR47723:SF19">
    <property type="entry name" value="POLYNUCLEOTIDYL TRANSFERASE, RIBONUCLEASE H-LIKE SUPERFAMILY PROTEIN"/>
    <property type="match status" value="1"/>
</dbReference>
<protein>
    <recommendedName>
        <fullName evidence="1">RNase H type-1 domain-containing protein</fullName>
    </recommendedName>
</protein>
<dbReference type="InterPro" id="IPR012337">
    <property type="entry name" value="RNaseH-like_sf"/>
</dbReference>
<proteinExistence type="predicted"/>
<dbReference type="Pfam" id="PF13456">
    <property type="entry name" value="RVT_3"/>
    <property type="match status" value="1"/>
</dbReference>
<dbReference type="InterPro" id="IPR036397">
    <property type="entry name" value="RNaseH_sf"/>
</dbReference>
<evidence type="ECO:0000313" key="2">
    <source>
        <dbReference type="EMBL" id="KAE8692339.1"/>
    </source>
</evidence>